<dbReference type="SUPFAM" id="SSF50037">
    <property type="entry name" value="C-terminal domain of transcriptional repressors"/>
    <property type="match status" value="1"/>
</dbReference>
<dbReference type="PANTHER" id="PTHR33238">
    <property type="entry name" value="IRON (METAL) DEPENDENT REPRESSOR, DTXR FAMILY"/>
    <property type="match status" value="1"/>
</dbReference>
<dbReference type="SMART" id="SM00899">
    <property type="entry name" value="FeoA"/>
    <property type="match status" value="1"/>
</dbReference>
<dbReference type="FunFam" id="1.10.60.10:FF:000004">
    <property type="entry name" value="DtxR family transcriptional regulator"/>
    <property type="match status" value="1"/>
</dbReference>
<keyword evidence="5" id="KW-0963">Cytoplasm</keyword>
<reference evidence="16 17" key="1">
    <citation type="submission" date="2019-02" db="EMBL/GenBank/DDBJ databases">
        <title>Deep-cultivation of Planctomycetes and their phenomic and genomic characterization uncovers novel biology.</title>
        <authorList>
            <person name="Wiegand S."/>
            <person name="Jogler M."/>
            <person name="Boedeker C."/>
            <person name="Pinto D."/>
            <person name="Vollmers J."/>
            <person name="Rivas-Marin E."/>
            <person name="Kohn T."/>
            <person name="Peeters S.H."/>
            <person name="Heuer A."/>
            <person name="Rast P."/>
            <person name="Oberbeckmann S."/>
            <person name="Bunk B."/>
            <person name="Jeske O."/>
            <person name="Meyerdierks A."/>
            <person name="Storesund J.E."/>
            <person name="Kallscheuer N."/>
            <person name="Luecker S."/>
            <person name="Lage O.M."/>
            <person name="Pohl T."/>
            <person name="Merkel B.J."/>
            <person name="Hornburger P."/>
            <person name="Mueller R.-W."/>
            <person name="Bruemmer F."/>
            <person name="Labrenz M."/>
            <person name="Spormann A.M."/>
            <person name="Op den Camp H."/>
            <person name="Overmann J."/>
            <person name="Amann R."/>
            <person name="Jetten M.S.M."/>
            <person name="Mascher T."/>
            <person name="Medema M.H."/>
            <person name="Devos D.P."/>
            <person name="Kaster A.-K."/>
            <person name="Ovreas L."/>
            <person name="Rohde M."/>
            <person name="Galperin M.Y."/>
            <person name="Jogler C."/>
        </authorList>
    </citation>
    <scope>NUCLEOTIDE SEQUENCE [LARGE SCALE GENOMIC DNA]</scope>
    <source>
        <strain evidence="16 17">Pan181</strain>
    </source>
</reference>
<dbReference type="GO" id="GO:0003677">
    <property type="term" value="F:DNA binding"/>
    <property type="evidence" value="ECO:0007669"/>
    <property type="project" value="UniProtKB-KW"/>
</dbReference>
<dbReference type="Pfam" id="PF04023">
    <property type="entry name" value="FeoA"/>
    <property type="match status" value="1"/>
</dbReference>
<sequence length="225" mass="24576">MASLTVENYLKAIYQLADGDLHRTVSTGQIAEALSVSPGTVTSMLKTLAESSLASYKPYEGVQLTPVGRALALRVIRRHRLIELFLVQTLELSWDEVHEEAEHMEHAVSDWLVDRIEQHLGHPKFDPHGDPIPAADGEMTHAAAIPLAELSAGRQFRVVRVVDQSPEFLRELSESGIAIGVSGSVAEVHADGGQTIELDGDQQHLDSHVASHVYVDETRDAPSQP</sequence>
<evidence type="ECO:0000256" key="14">
    <source>
        <dbReference type="ARBA" id="ARBA00032593"/>
    </source>
</evidence>
<evidence type="ECO:0000256" key="2">
    <source>
        <dbReference type="ARBA" id="ARBA00007871"/>
    </source>
</evidence>
<comment type="subcellular location">
    <subcellularLocation>
        <location evidence="1">Cytoplasm</location>
    </subcellularLocation>
</comment>
<evidence type="ECO:0000256" key="4">
    <source>
        <dbReference type="ARBA" id="ARBA00022386"/>
    </source>
</evidence>
<evidence type="ECO:0000256" key="9">
    <source>
        <dbReference type="ARBA" id="ARBA00023125"/>
    </source>
</evidence>
<evidence type="ECO:0000256" key="5">
    <source>
        <dbReference type="ARBA" id="ARBA00022490"/>
    </source>
</evidence>
<comment type="function">
    <text evidence="13">In the presence of manganese, represses expression of mntH and mntS. Up-regulates expression of mntP.</text>
</comment>
<evidence type="ECO:0000256" key="13">
    <source>
        <dbReference type="ARBA" id="ARBA00025185"/>
    </source>
</evidence>
<dbReference type="SUPFAM" id="SSF47979">
    <property type="entry name" value="Iron-dependent repressor protein, dimerization domain"/>
    <property type="match status" value="1"/>
</dbReference>
<dbReference type="Pfam" id="PF02742">
    <property type="entry name" value="Fe_dep_repr_C"/>
    <property type="match status" value="1"/>
</dbReference>
<evidence type="ECO:0000256" key="8">
    <source>
        <dbReference type="ARBA" id="ARBA00023015"/>
    </source>
</evidence>
<evidence type="ECO:0000256" key="7">
    <source>
        <dbReference type="ARBA" id="ARBA00023004"/>
    </source>
</evidence>
<dbReference type="KEGG" id="amuc:Pan181_43860"/>
<comment type="similarity">
    <text evidence="2">Belongs to the DtxR/MntR family.</text>
</comment>
<proteinExistence type="inferred from homology"/>
<dbReference type="InterPro" id="IPR036421">
    <property type="entry name" value="Fe_dep_repressor_sf"/>
</dbReference>
<dbReference type="InterPro" id="IPR001367">
    <property type="entry name" value="Fe_dep_repressor"/>
</dbReference>
<evidence type="ECO:0000313" key="16">
    <source>
        <dbReference type="EMBL" id="QDU58159.1"/>
    </source>
</evidence>
<dbReference type="Gene3D" id="2.30.30.90">
    <property type="match status" value="1"/>
</dbReference>
<dbReference type="SUPFAM" id="SSF46785">
    <property type="entry name" value="Winged helix' DNA-binding domain"/>
    <property type="match status" value="1"/>
</dbReference>
<keyword evidence="9" id="KW-0238">DNA-binding</keyword>
<dbReference type="RefSeq" id="WP_145249765.1">
    <property type="nucleotide sequence ID" value="NZ_CP036278.1"/>
</dbReference>
<dbReference type="GO" id="GO:0003700">
    <property type="term" value="F:DNA-binding transcription factor activity"/>
    <property type="evidence" value="ECO:0007669"/>
    <property type="project" value="InterPro"/>
</dbReference>
<dbReference type="SMART" id="SM00529">
    <property type="entry name" value="HTH_DTXR"/>
    <property type="match status" value="1"/>
</dbReference>
<accession>A0A518ATV9</accession>
<dbReference type="OrthoDB" id="9791355at2"/>
<dbReference type="InterPro" id="IPR022689">
    <property type="entry name" value="Iron_dep_repressor"/>
</dbReference>
<dbReference type="GO" id="GO:0046983">
    <property type="term" value="F:protein dimerization activity"/>
    <property type="evidence" value="ECO:0007669"/>
    <property type="project" value="InterPro"/>
</dbReference>
<dbReference type="EMBL" id="CP036278">
    <property type="protein sequence ID" value="QDU58159.1"/>
    <property type="molecule type" value="Genomic_DNA"/>
</dbReference>
<dbReference type="Gene3D" id="1.10.10.10">
    <property type="entry name" value="Winged helix-like DNA-binding domain superfamily/Winged helix DNA-binding domain"/>
    <property type="match status" value="1"/>
</dbReference>
<keyword evidence="10" id="KW-0010">Activator</keyword>
<keyword evidence="11" id="KW-0804">Transcription</keyword>
<evidence type="ECO:0000256" key="12">
    <source>
        <dbReference type="ARBA" id="ARBA00023211"/>
    </source>
</evidence>
<evidence type="ECO:0000256" key="1">
    <source>
        <dbReference type="ARBA" id="ARBA00004496"/>
    </source>
</evidence>
<dbReference type="InterPro" id="IPR036390">
    <property type="entry name" value="WH_DNA-bd_sf"/>
</dbReference>
<keyword evidence="7" id="KW-0408">Iron</keyword>
<dbReference type="PANTHER" id="PTHR33238:SF11">
    <property type="entry name" value="TRANSCRIPTIONAL REGULATOR MNTR"/>
    <property type="match status" value="1"/>
</dbReference>
<dbReference type="Pfam" id="PF01325">
    <property type="entry name" value="Fe_dep_repress"/>
    <property type="match status" value="1"/>
</dbReference>
<evidence type="ECO:0000256" key="3">
    <source>
        <dbReference type="ARBA" id="ARBA00011738"/>
    </source>
</evidence>
<dbReference type="GO" id="GO:0046914">
    <property type="term" value="F:transition metal ion binding"/>
    <property type="evidence" value="ECO:0007669"/>
    <property type="project" value="InterPro"/>
</dbReference>
<keyword evidence="6" id="KW-0678">Repressor</keyword>
<evidence type="ECO:0000256" key="11">
    <source>
        <dbReference type="ARBA" id="ARBA00023163"/>
    </source>
</evidence>
<dbReference type="InterPro" id="IPR008988">
    <property type="entry name" value="Transcriptional_repressor_C"/>
</dbReference>
<evidence type="ECO:0000313" key="17">
    <source>
        <dbReference type="Proteomes" id="UP000315750"/>
    </source>
</evidence>
<organism evidence="16 17">
    <name type="scientific">Aeoliella mucimassa</name>
    <dbReference type="NCBI Taxonomy" id="2527972"/>
    <lineage>
        <taxon>Bacteria</taxon>
        <taxon>Pseudomonadati</taxon>
        <taxon>Planctomycetota</taxon>
        <taxon>Planctomycetia</taxon>
        <taxon>Pirellulales</taxon>
        <taxon>Lacipirellulaceae</taxon>
        <taxon>Aeoliella</taxon>
    </lineage>
</organism>
<keyword evidence="17" id="KW-1185">Reference proteome</keyword>
<protein>
    <recommendedName>
        <fullName evidence="4">Transcriptional regulator MntR</fullName>
    </recommendedName>
    <alternativeName>
        <fullName evidence="14">Manganese transport regulator</fullName>
    </alternativeName>
</protein>
<dbReference type="GO" id="GO:0005737">
    <property type="term" value="C:cytoplasm"/>
    <property type="evidence" value="ECO:0007669"/>
    <property type="project" value="UniProtKB-SubCell"/>
</dbReference>
<dbReference type="PROSITE" id="PS50944">
    <property type="entry name" value="HTH_DTXR"/>
    <property type="match status" value="1"/>
</dbReference>
<feature type="domain" description="HTH dtxR-type" evidence="15">
    <location>
        <begin position="1"/>
        <end position="65"/>
    </location>
</feature>
<keyword evidence="12" id="KW-0464">Manganese</keyword>
<dbReference type="Proteomes" id="UP000315750">
    <property type="component" value="Chromosome"/>
</dbReference>
<evidence type="ECO:0000256" key="10">
    <source>
        <dbReference type="ARBA" id="ARBA00023159"/>
    </source>
</evidence>
<keyword evidence="8" id="KW-0805">Transcription regulation</keyword>
<dbReference type="Gene3D" id="1.10.60.10">
    <property type="entry name" value="Iron dependent repressor, metal binding and dimerisation domain"/>
    <property type="match status" value="1"/>
</dbReference>
<gene>
    <name evidence="16" type="primary">ideR_2</name>
    <name evidence="16" type="ORF">Pan181_43860</name>
</gene>
<comment type="subunit">
    <text evidence="3">Homodimer.</text>
</comment>
<dbReference type="InterPro" id="IPR022687">
    <property type="entry name" value="HTH_DTXR"/>
</dbReference>
<dbReference type="InterPro" id="IPR007167">
    <property type="entry name" value="Fe-transptr_FeoA-like"/>
</dbReference>
<evidence type="ECO:0000259" key="15">
    <source>
        <dbReference type="PROSITE" id="PS50944"/>
    </source>
</evidence>
<evidence type="ECO:0000256" key="6">
    <source>
        <dbReference type="ARBA" id="ARBA00022491"/>
    </source>
</evidence>
<dbReference type="InterPro" id="IPR038157">
    <property type="entry name" value="FeoA_core_dom"/>
</dbReference>
<name>A0A518ATV9_9BACT</name>
<dbReference type="InterPro" id="IPR050536">
    <property type="entry name" value="DtxR_MntR_Metal-Reg"/>
</dbReference>
<dbReference type="AlphaFoldDB" id="A0A518ATV9"/>
<dbReference type="InterPro" id="IPR036388">
    <property type="entry name" value="WH-like_DNA-bd_sf"/>
</dbReference>